<dbReference type="PANTHER" id="PTHR33507">
    <property type="entry name" value="INNER MEMBRANE PROTEIN YBBJ"/>
    <property type="match status" value="1"/>
</dbReference>
<dbReference type="Pfam" id="PF01957">
    <property type="entry name" value="NfeD"/>
    <property type="match status" value="1"/>
</dbReference>
<evidence type="ECO:0000256" key="1">
    <source>
        <dbReference type="ARBA" id="ARBA00004141"/>
    </source>
</evidence>
<dbReference type="Pfam" id="PF24961">
    <property type="entry name" value="NfeD_membrane"/>
    <property type="match status" value="1"/>
</dbReference>
<evidence type="ECO:0000313" key="9">
    <source>
        <dbReference type="Proteomes" id="UP000286208"/>
    </source>
</evidence>
<keyword evidence="3 5" id="KW-1133">Transmembrane helix</keyword>
<evidence type="ECO:0000256" key="4">
    <source>
        <dbReference type="ARBA" id="ARBA00023136"/>
    </source>
</evidence>
<keyword evidence="9" id="KW-1185">Reference proteome</keyword>
<dbReference type="InterPro" id="IPR052165">
    <property type="entry name" value="Membrane_assoc_protease"/>
</dbReference>
<proteinExistence type="predicted"/>
<evidence type="ECO:0000256" key="3">
    <source>
        <dbReference type="ARBA" id="ARBA00022989"/>
    </source>
</evidence>
<dbReference type="GO" id="GO:0016020">
    <property type="term" value="C:membrane"/>
    <property type="evidence" value="ECO:0007669"/>
    <property type="project" value="UniProtKB-SubCell"/>
</dbReference>
<dbReference type="AlphaFoldDB" id="A0A3S3CXX4"/>
<feature type="transmembrane region" description="Helical" evidence="5">
    <location>
        <begin position="53"/>
        <end position="72"/>
    </location>
</feature>
<dbReference type="GO" id="GO:0008233">
    <property type="term" value="F:peptidase activity"/>
    <property type="evidence" value="ECO:0007669"/>
    <property type="project" value="UniProtKB-KW"/>
</dbReference>
<dbReference type="GO" id="GO:0006508">
    <property type="term" value="P:proteolysis"/>
    <property type="evidence" value="ECO:0007669"/>
    <property type="project" value="UniProtKB-KW"/>
</dbReference>
<feature type="domain" description="NfeD integral membrane" evidence="7">
    <location>
        <begin position="4"/>
        <end position="69"/>
    </location>
</feature>
<protein>
    <submittedName>
        <fullName evidence="8">Serine protease</fullName>
    </submittedName>
</protein>
<evidence type="ECO:0000256" key="2">
    <source>
        <dbReference type="ARBA" id="ARBA00022692"/>
    </source>
</evidence>
<sequence length="155" mass="15941">MTGLGALALVMGVLLIVIEAHVPTFGALGVIGTLLAGTGAWLLFTEGGLGMEVALPVTLGIGVAGLGAAAVAGRKVLSARRTPVQTGVQSLVGSPATVRSWDGTHGQVEADGGIWRAQMEFGYTEIPRVGESVVVEGVRGLTLSVRRREPWELPC</sequence>
<dbReference type="InterPro" id="IPR056739">
    <property type="entry name" value="NfeD_membrane"/>
</dbReference>
<evidence type="ECO:0000256" key="5">
    <source>
        <dbReference type="SAM" id="Phobius"/>
    </source>
</evidence>
<dbReference type="EMBL" id="RKLP01000009">
    <property type="protein sequence ID" value="RVW08347.1"/>
    <property type="molecule type" value="Genomic_DNA"/>
</dbReference>
<keyword evidence="8" id="KW-0378">Hydrolase</keyword>
<dbReference type="RefSeq" id="WP_127917377.1">
    <property type="nucleotide sequence ID" value="NZ_RKLP01000009.1"/>
</dbReference>
<organism evidence="8 9">
    <name type="scientific">Prescottella agglutinans</name>
    <dbReference type="NCBI Taxonomy" id="1644129"/>
    <lineage>
        <taxon>Bacteria</taxon>
        <taxon>Bacillati</taxon>
        <taxon>Actinomycetota</taxon>
        <taxon>Actinomycetes</taxon>
        <taxon>Mycobacteriales</taxon>
        <taxon>Nocardiaceae</taxon>
        <taxon>Prescottella</taxon>
    </lineage>
</organism>
<comment type="caution">
    <text evidence="8">The sequence shown here is derived from an EMBL/GenBank/DDBJ whole genome shotgun (WGS) entry which is preliminary data.</text>
</comment>
<comment type="subcellular location">
    <subcellularLocation>
        <location evidence="1">Membrane</location>
        <topology evidence="1">Multi-pass membrane protein</topology>
    </subcellularLocation>
</comment>
<evidence type="ECO:0000259" key="6">
    <source>
        <dbReference type="Pfam" id="PF01957"/>
    </source>
</evidence>
<keyword evidence="8" id="KW-0645">Protease</keyword>
<evidence type="ECO:0000259" key="7">
    <source>
        <dbReference type="Pfam" id="PF24961"/>
    </source>
</evidence>
<dbReference type="Gene3D" id="2.40.50.140">
    <property type="entry name" value="Nucleic acid-binding proteins"/>
    <property type="match status" value="1"/>
</dbReference>
<accession>A0A3S3CXX4</accession>
<dbReference type="OrthoDB" id="4484551at2"/>
<name>A0A3S3CXX4_9NOCA</name>
<evidence type="ECO:0000313" key="8">
    <source>
        <dbReference type="EMBL" id="RVW08347.1"/>
    </source>
</evidence>
<gene>
    <name evidence="8" type="ORF">EGT67_17570</name>
</gene>
<dbReference type="InterPro" id="IPR002810">
    <property type="entry name" value="NfeD-like_C"/>
</dbReference>
<dbReference type="PANTHER" id="PTHR33507:SF4">
    <property type="entry name" value="NODULATION COMPETITIVENESS PROTEIN NFED"/>
    <property type="match status" value="1"/>
</dbReference>
<dbReference type="Proteomes" id="UP000286208">
    <property type="component" value="Unassembled WGS sequence"/>
</dbReference>
<keyword evidence="2 5" id="KW-0812">Transmembrane</keyword>
<dbReference type="SUPFAM" id="SSF141322">
    <property type="entry name" value="NfeD domain-like"/>
    <property type="match status" value="1"/>
</dbReference>
<reference evidence="8 9" key="1">
    <citation type="submission" date="2018-11" db="EMBL/GenBank/DDBJ databases">
        <title>Rhodococcus spongicola sp. nov. and Rhodococcus xishaensis sp. nov. from marine sponges.</title>
        <authorList>
            <person name="Li L."/>
            <person name="Lin H.W."/>
        </authorList>
    </citation>
    <scope>NUCLEOTIDE SEQUENCE [LARGE SCALE GENOMIC DNA]</scope>
    <source>
        <strain evidence="8 9">CCTCC AB2014297</strain>
    </source>
</reference>
<feature type="domain" description="NfeD-like C-terminal" evidence="6">
    <location>
        <begin position="89"/>
        <end position="147"/>
    </location>
</feature>
<dbReference type="InterPro" id="IPR012340">
    <property type="entry name" value="NA-bd_OB-fold"/>
</dbReference>
<keyword evidence="4 5" id="KW-0472">Membrane</keyword>